<proteinExistence type="inferred from homology"/>
<dbReference type="PANTHER" id="PTHR31374:SF29">
    <property type="entry name" value="SAUR-LIKE AUXIN-RESPONSIVE PROTEIN FAMILY"/>
    <property type="match status" value="1"/>
</dbReference>
<gene>
    <name evidence="3" type="ORF">DM860_010997</name>
</gene>
<keyword evidence="2" id="KW-0812">Transmembrane</keyword>
<feature type="transmembrane region" description="Helical" evidence="2">
    <location>
        <begin position="100"/>
        <end position="120"/>
    </location>
</feature>
<reference evidence="3 4" key="1">
    <citation type="submission" date="2018-06" db="EMBL/GenBank/DDBJ databases">
        <title>The Genome of Cuscuta australis (Dodder) Provides Insight into the Evolution of Plant Parasitism.</title>
        <authorList>
            <person name="Liu H."/>
        </authorList>
    </citation>
    <scope>NUCLEOTIDE SEQUENCE [LARGE SCALE GENOMIC DNA]</scope>
    <source>
        <strain evidence="4">cv. Yunnan</strain>
        <tissue evidence="3">Vines</tissue>
    </source>
</reference>
<dbReference type="EMBL" id="NQVE01000050">
    <property type="protein sequence ID" value="RAL51495.1"/>
    <property type="molecule type" value="Genomic_DNA"/>
</dbReference>
<evidence type="ECO:0000313" key="3">
    <source>
        <dbReference type="EMBL" id="RAL51495.1"/>
    </source>
</evidence>
<dbReference type="Proteomes" id="UP000249390">
    <property type="component" value="Unassembled WGS sequence"/>
</dbReference>
<dbReference type="PANTHER" id="PTHR31374">
    <property type="entry name" value="AUXIN-INDUCED PROTEIN-LIKE-RELATED"/>
    <property type="match status" value="1"/>
</dbReference>
<accession>A0A328E0I3</accession>
<protein>
    <submittedName>
        <fullName evidence="3">Uncharacterized protein</fullName>
    </submittedName>
</protein>
<organism evidence="3 4">
    <name type="scientific">Cuscuta australis</name>
    <dbReference type="NCBI Taxonomy" id="267555"/>
    <lineage>
        <taxon>Eukaryota</taxon>
        <taxon>Viridiplantae</taxon>
        <taxon>Streptophyta</taxon>
        <taxon>Embryophyta</taxon>
        <taxon>Tracheophyta</taxon>
        <taxon>Spermatophyta</taxon>
        <taxon>Magnoliopsida</taxon>
        <taxon>eudicotyledons</taxon>
        <taxon>Gunneridae</taxon>
        <taxon>Pentapetalae</taxon>
        <taxon>asterids</taxon>
        <taxon>lamiids</taxon>
        <taxon>Solanales</taxon>
        <taxon>Convolvulaceae</taxon>
        <taxon>Cuscuteae</taxon>
        <taxon>Cuscuta</taxon>
        <taxon>Cuscuta subgen. Grammica</taxon>
        <taxon>Cuscuta sect. Cleistogrammica</taxon>
    </lineage>
</organism>
<keyword evidence="2" id="KW-1133">Transmembrane helix</keyword>
<name>A0A328E0I3_9ASTE</name>
<keyword evidence="4" id="KW-1185">Reference proteome</keyword>
<evidence type="ECO:0000256" key="2">
    <source>
        <dbReference type="SAM" id="Phobius"/>
    </source>
</evidence>
<dbReference type="InterPro" id="IPR003676">
    <property type="entry name" value="SAUR_fam"/>
</dbReference>
<dbReference type="AlphaFoldDB" id="A0A328E0I3"/>
<dbReference type="Pfam" id="PF02519">
    <property type="entry name" value="Auxin_inducible"/>
    <property type="match status" value="1"/>
</dbReference>
<comment type="similarity">
    <text evidence="1">Belongs to the ARG7 family.</text>
</comment>
<evidence type="ECO:0000256" key="1">
    <source>
        <dbReference type="ARBA" id="ARBA00006974"/>
    </source>
</evidence>
<dbReference type="GO" id="GO:0009733">
    <property type="term" value="P:response to auxin"/>
    <property type="evidence" value="ECO:0007669"/>
    <property type="project" value="InterPro"/>
</dbReference>
<evidence type="ECO:0000313" key="4">
    <source>
        <dbReference type="Proteomes" id="UP000249390"/>
    </source>
</evidence>
<sequence length="126" mass="14577">MGSRYKEVRHHEPAAVPKGFVVGIVGGTREFEEQRTTTTFFIPVTYLNHRLFLPLLIKEAEEEYGFNHGGGPIRIPCSVAEFRRVHRKVHEEASTHPHSLVLPLTLLLFLLLTLLFYFLFYKIKTL</sequence>
<comment type="caution">
    <text evidence="3">The sequence shown here is derived from an EMBL/GenBank/DDBJ whole genome shotgun (WGS) entry which is preliminary data.</text>
</comment>
<keyword evidence="2" id="KW-0472">Membrane</keyword>